<dbReference type="RefSeq" id="XP_009540106.1">
    <property type="nucleotide sequence ID" value="XM_009541811.1"/>
</dbReference>
<name>G5AJ55_PHYSP</name>
<evidence type="ECO:0000313" key="2">
    <source>
        <dbReference type="EMBL" id="EGZ04443.1"/>
    </source>
</evidence>
<gene>
    <name evidence="2" type="ORF">PHYSODRAFT_536401</name>
</gene>
<dbReference type="GeneID" id="20662257"/>
<dbReference type="InterPro" id="IPR056866">
    <property type="entry name" value="Znf_WRKY19"/>
</dbReference>
<dbReference type="InParanoid" id="G5AJ55"/>
<sequence length="72" mass="7745">MVRGIGDGGIIEKAEAVVIASSEHEWQDEDFEDGTCLLSDCTNTAQANGFCYAHGGYQVCYALGCNRRAAVR</sequence>
<evidence type="ECO:0000259" key="1">
    <source>
        <dbReference type="Pfam" id="PF24906"/>
    </source>
</evidence>
<organism evidence="2 3">
    <name type="scientific">Phytophthora sojae (strain P6497)</name>
    <name type="common">Soybean stem and root rot agent</name>
    <name type="synonym">Phytophthora megasperma f. sp. glycines</name>
    <dbReference type="NCBI Taxonomy" id="1094619"/>
    <lineage>
        <taxon>Eukaryota</taxon>
        <taxon>Sar</taxon>
        <taxon>Stramenopiles</taxon>
        <taxon>Oomycota</taxon>
        <taxon>Peronosporomycetes</taxon>
        <taxon>Peronosporales</taxon>
        <taxon>Peronosporaceae</taxon>
        <taxon>Phytophthora</taxon>
    </lineage>
</organism>
<dbReference type="Proteomes" id="UP000002640">
    <property type="component" value="Unassembled WGS sequence"/>
</dbReference>
<protein>
    <recommendedName>
        <fullName evidence="1">WRKY19-like zinc finger domain-containing protein</fullName>
    </recommendedName>
</protein>
<keyword evidence="3" id="KW-1185">Reference proteome</keyword>
<dbReference type="AlphaFoldDB" id="G5AJ55"/>
<dbReference type="EMBL" id="JH159185">
    <property type="protein sequence ID" value="EGZ04443.1"/>
    <property type="molecule type" value="Genomic_DNA"/>
</dbReference>
<dbReference type="KEGG" id="psoj:PHYSODRAFT_536401"/>
<evidence type="ECO:0000313" key="3">
    <source>
        <dbReference type="Proteomes" id="UP000002640"/>
    </source>
</evidence>
<reference evidence="2 3" key="1">
    <citation type="journal article" date="2006" name="Science">
        <title>Phytophthora genome sequences uncover evolutionary origins and mechanisms of pathogenesis.</title>
        <authorList>
            <person name="Tyler B.M."/>
            <person name="Tripathy S."/>
            <person name="Zhang X."/>
            <person name="Dehal P."/>
            <person name="Jiang R.H."/>
            <person name="Aerts A."/>
            <person name="Arredondo F.D."/>
            <person name="Baxter L."/>
            <person name="Bensasson D."/>
            <person name="Beynon J.L."/>
            <person name="Chapman J."/>
            <person name="Damasceno C.M."/>
            <person name="Dorrance A.E."/>
            <person name="Dou D."/>
            <person name="Dickerman A.W."/>
            <person name="Dubchak I.L."/>
            <person name="Garbelotto M."/>
            <person name="Gijzen M."/>
            <person name="Gordon S.G."/>
            <person name="Govers F."/>
            <person name="Grunwald N.J."/>
            <person name="Huang W."/>
            <person name="Ivors K.L."/>
            <person name="Jones R.W."/>
            <person name="Kamoun S."/>
            <person name="Krampis K."/>
            <person name="Lamour K.H."/>
            <person name="Lee M.K."/>
            <person name="McDonald W.H."/>
            <person name="Medina M."/>
            <person name="Meijer H.J."/>
            <person name="Nordberg E.K."/>
            <person name="Maclean D.J."/>
            <person name="Ospina-Giraldo M.D."/>
            <person name="Morris P.F."/>
            <person name="Phuntumart V."/>
            <person name="Putnam N.H."/>
            <person name="Rash S."/>
            <person name="Rose J.K."/>
            <person name="Sakihama Y."/>
            <person name="Salamov A.A."/>
            <person name="Savidor A."/>
            <person name="Scheuring C.F."/>
            <person name="Smith B.M."/>
            <person name="Sobral B.W."/>
            <person name="Terry A."/>
            <person name="Torto-Alalibo T.A."/>
            <person name="Win J."/>
            <person name="Xu Z."/>
            <person name="Zhang H."/>
            <person name="Grigoriev I.V."/>
            <person name="Rokhsar D.S."/>
            <person name="Boore J.L."/>
        </authorList>
    </citation>
    <scope>NUCLEOTIDE SEQUENCE [LARGE SCALE GENOMIC DNA]</scope>
    <source>
        <strain evidence="2 3">P6497</strain>
    </source>
</reference>
<dbReference type="Pfam" id="PF24906">
    <property type="entry name" value="Zf_WRKY19"/>
    <property type="match status" value="1"/>
</dbReference>
<proteinExistence type="predicted"/>
<feature type="non-terminal residue" evidence="2">
    <location>
        <position position="72"/>
    </location>
</feature>
<accession>G5AJ55</accession>
<feature type="domain" description="WRKY19-like zinc finger" evidence="1">
    <location>
        <begin position="39"/>
        <end position="56"/>
    </location>
</feature>